<organism evidence="2 3">
    <name type="scientific">Actinoplanes italicus</name>
    <dbReference type="NCBI Taxonomy" id="113567"/>
    <lineage>
        <taxon>Bacteria</taxon>
        <taxon>Bacillati</taxon>
        <taxon>Actinomycetota</taxon>
        <taxon>Actinomycetes</taxon>
        <taxon>Micromonosporales</taxon>
        <taxon>Micromonosporaceae</taxon>
        <taxon>Actinoplanes</taxon>
    </lineage>
</organism>
<dbReference type="EMBL" id="PVMZ01000001">
    <property type="protein sequence ID" value="PRX25372.1"/>
    <property type="molecule type" value="Genomic_DNA"/>
</dbReference>
<evidence type="ECO:0000259" key="1">
    <source>
        <dbReference type="Pfam" id="PF01636"/>
    </source>
</evidence>
<evidence type="ECO:0000313" key="2">
    <source>
        <dbReference type="EMBL" id="PRX25372.1"/>
    </source>
</evidence>
<dbReference type="Pfam" id="PF01636">
    <property type="entry name" value="APH"/>
    <property type="match status" value="1"/>
</dbReference>
<dbReference type="GO" id="GO:0004672">
    <property type="term" value="F:protein kinase activity"/>
    <property type="evidence" value="ECO:0007669"/>
    <property type="project" value="InterPro"/>
</dbReference>
<comment type="caution">
    <text evidence="2">The sequence shown here is derived from an EMBL/GenBank/DDBJ whole genome shotgun (WGS) entry which is preliminary data.</text>
</comment>
<gene>
    <name evidence="2" type="ORF">CLV67_10185</name>
</gene>
<dbReference type="AlphaFoldDB" id="A0A2T0KNP7"/>
<keyword evidence="2" id="KW-0808">Transferase</keyword>
<feature type="domain" description="Aminoglycoside phosphotransferase" evidence="1">
    <location>
        <begin position="76"/>
        <end position="283"/>
    </location>
</feature>
<evidence type="ECO:0000313" key="3">
    <source>
        <dbReference type="Proteomes" id="UP000239415"/>
    </source>
</evidence>
<sequence length="335" mass="35473">MGVTTRPVIHRRREFGWARRPVPATIAGMVVASGVRIGWDDLPGRVRHDIERIIGGGPVVSAESQAGGFSPGTADRVRTASGVRAFVKAVSPALNEESAAMARRELRISSGLPAGVPVARVLGGFDDGEWVVLVLEDVAGTHPRTPWVDGEIRAAAAALRDLAAMLTPAPIPDLPSASDRLAPAFGRWQELAAAPPDDLDPWAARRMDALSAAAGRGITALTEGRTLVHLDLRADNILIRPDGRFVFIDWPWGCVGPAWLDSVLLAINVIVHGGDPAPLLGGVDRAITVGVISGATAMFQYSSRLPPPPGLPTVRAFQRFQGEALLPWLRAALDG</sequence>
<protein>
    <submittedName>
        <fullName evidence="2">Phosphotransferase family enzyme</fullName>
    </submittedName>
</protein>
<dbReference type="Gene3D" id="3.90.1200.10">
    <property type="match status" value="1"/>
</dbReference>
<accession>A0A2T0KNP7</accession>
<proteinExistence type="predicted"/>
<dbReference type="Proteomes" id="UP000239415">
    <property type="component" value="Unassembled WGS sequence"/>
</dbReference>
<reference evidence="2 3" key="1">
    <citation type="submission" date="2018-03" db="EMBL/GenBank/DDBJ databases">
        <title>Genomic Encyclopedia of Archaeal and Bacterial Type Strains, Phase II (KMG-II): from individual species to whole genera.</title>
        <authorList>
            <person name="Goeker M."/>
        </authorList>
    </citation>
    <scope>NUCLEOTIDE SEQUENCE [LARGE SCALE GENOMIC DNA]</scope>
    <source>
        <strain evidence="2 3">DSM 43146</strain>
    </source>
</reference>
<dbReference type="InterPro" id="IPR002575">
    <property type="entry name" value="Aminoglycoside_PTrfase"/>
</dbReference>
<dbReference type="SUPFAM" id="SSF56112">
    <property type="entry name" value="Protein kinase-like (PK-like)"/>
    <property type="match status" value="1"/>
</dbReference>
<dbReference type="InterPro" id="IPR008266">
    <property type="entry name" value="Tyr_kinase_AS"/>
</dbReference>
<dbReference type="InterPro" id="IPR011009">
    <property type="entry name" value="Kinase-like_dom_sf"/>
</dbReference>
<keyword evidence="3" id="KW-1185">Reference proteome</keyword>
<dbReference type="PROSITE" id="PS00109">
    <property type="entry name" value="PROTEIN_KINASE_TYR"/>
    <property type="match status" value="1"/>
</dbReference>
<name>A0A2T0KNP7_9ACTN</name>